<evidence type="ECO:0000256" key="2">
    <source>
        <dbReference type="SAM" id="MobiDB-lite"/>
    </source>
</evidence>
<name>A0A2S2R5Q6_9HEMI</name>
<feature type="coiled-coil region" evidence="1">
    <location>
        <begin position="69"/>
        <end position="96"/>
    </location>
</feature>
<dbReference type="EMBL" id="GGMS01016143">
    <property type="protein sequence ID" value="MBY85346.1"/>
    <property type="molecule type" value="Transcribed_RNA"/>
</dbReference>
<protein>
    <submittedName>
        <fullName evidence="3">Kinesin-like protein costa</fullName>
    </submittedName>
    <submittedName>
        <fullName evidence="5">Leucine-rich repeat-containing protein DDB_G0290503</fullName>
    </submittedName>
</protein>
<evidence type="ECO:0000313" key="3">
    <source>
        <dbReference type="EMBL" id="MBY85346.1"/>
    </source>
</evidence>
<proteinExistence type="predicted"/>
<keyword evidence="4" id="KW-1185">Reference proteome</keyword>
<organism evidence="3">
    <name type="scientific">Sipha flava</name>
    <name type="common">yellow sugarcane aphid</name>
    <dbReference type="NCBI Taxonomy" id="143950"/>
    <lineage>
        <taxon>Eukaryota</taxon>
        <taxon>Metazoa</taxon>
        <taxon>Ecdysozoa</taxon>
        <taxon>Arthropoda</taxon>
        <taxon>Hexapoda</taxon>
        <taxon>Insecta</taxon>
        <taxon>Pterygota</taxon>
        <taxon>Neoptera</taxon>
        <taxon>Paraneoptera</taxon>
        <taxon>Hemiptera</taxon>
        <taxon>Sternorrhyncha</taxon>
        <taxon>Aphidomorpha</taxon>
        <taxon>Aphidoidea</taxon>
        <taxon>Aphididae</taxon>
        <taxon>Sipha</taxon>
    </lineage>
</organism>
<evidence type="ECO:0000313" key="5">
    <source>
        <dbReference type="RefSeq" id="XP_025421915.1"/>
    </source>
</evidence>
<gene>
    <name evidence="3" type="primary">cos</name>
    <name evidence="5" type="synonym">LOC112691745</name>
    <name evidence="3" type="ORF">g.65274</name>
</gene>
<keyword evidence="1" id="KW-0175">Coiled coil</keyword>
<evidence type="ECO:0000256" key="1">
    <source>
        <dbReference type="SAM" id="Coils"/>
    </source>
</evidence>
<dbReference type="RefSeq" id="XP_025421915.1">
    <property type="nucleotide sequence ID" value="XM_025566130.1"/>
</dbReference>
<evidence type="ECO:0000313" key="4">
    <source>
        <dbReference type="Proteomes" id="UP000694846"/>
    </source>
</evidence>
<dbReference type="OrthoDB" id="540783at2759"/>
<reference evidence="5" key="2">
    <citation type="submission" date="2025-04" db="UniProtKB">
        <authorList>
            <consortium name="RefSeq"/>
        </authorList>
    </citation>
    <scope>IDENTIFICATION</scope>
    <source>
        <tissue evidence="5">Whole body</tissue>
    </source>
</reference>
<reference evidence="3" key="1">
    <citation type="submission" date="2018-04" db="EMBL/GenBank/DDBJ databases">
        <title>Transcriptome assembly of Sipha flava.</title>
        <authorList>
            <person name="Scully E.D."/>
            <person name="Geib S.M."/>
            <person name="Palmer N.A."/>
            <person name="Koch K."/>
            <person name="Bradshaw J."/>
            <person name="Heng-Moss T."/>
            <person name="Sarath G."/>
        </authorList>
    </citation>
    <scope>NUCLEOTIDE SEQUENCE</scope>
</reference>
<sequence length="545" mass="63408">MGLDIESVMNEIIFDQKLISAFNTYDKYINYRFDYVIRATMNQLPTELTSIDYSVFDENQEILLACIESSNRENDVDKLRKELQTLKNEVYHKKNEINILDVNEEALKMNIHQLEEIIVIKENLIRENLCYAEIRASAKDKIKKEYHKTTKKYSKILNLKKKIKQEKTLKTNSSNGSNKNNNSDSGAKTTAEKIEKYEIKLKQMDEIIKIAGDSKEILQQNRAALKVSKSRLKVFYDQLHNLLKNKQQIISLIEEKEKRIMQLEIHVPSLGVLSSIEKSRVNSSSNFIKDNNLKKEFLELQKMRNDILNLRPKGMFNPKYQKEHCLTKEEIRKYLENDEAIDSIDYLIELRNSEVGNNNKNLLKNNESCSDEQVHFMKFLSTLSNDEIKKLSAHYFIKVVDLKESGRENDEIISKLDAINDRQRHNIVSLNKNFQDFHLSIEKKFAGLKKYYQDKLNMLFGVLSEEHNVISAMKMKQEIMALKKKIIELEKSQTGKPKEDFIIPAPLISANLLEASKSGSETMSSTKVTCHKNKLKIQKCKPKLP</sequence>
<feature type="compositionally biased region" description="Low complexity" evidence="2">
    <location>
        <begin position="170"/>
        <end position="185"/>
    </location>
</feature>
<dbReference type="Proteomes" id="UP000694846">
    <property type="component" value="Unplaced"/>
</dbReference>
<dbReference type="AlphaFoldDB" id="A0A2S2R5Q6"/>
<accession>A0A2S2R5Q6</accession>
<feature type="region of interest" description="Disordered" evidence="2">
    <location>
        <begin position="167"/>
        <end position="189"/>
    </location>
</feature>